<reference evidence="1 2" key="1">
    <citation type="journal article" date="2019" name="Nat. Ecol. Evol.">
        <title>Megaphylogeny resolves global patterns of mushroom evolution.</title>
        <authorList>
            <person name="Varga T."/>
            <person name="Krizsan K."/>
            <person name="Foldi C."/>
            <person name="Dima B."/>
            <person name="Sanchez-Garcia M."/>
            <person name="Sanchez-Ramirez S."/>
            <person name="Szollosi G.J."/>
            <person name="Szarkandi J.G."/>
            <person name="Papp V."/>
            <person name="Albert L."/>
            <person name="Andreopoulos W."/>
            <person name="Angelini C."/>
            <person name="Antonin V."/>
            <person name="Barry K.W."/>
            <person name="Bougher N.L."/>
            <person name="Buchanan P."/>
            <person name="Buyck B."/>
            <person name="Bense V."/>
            <person name="Catcheside P."/>
            <person name="Chovatia M."/>
            <person name="Cooper J."/>
            <person name="Damon W."/>
            <person name="Desjardin D."/>
            <person name="Finy P."/>
            <person name="Geml J."/>
            <person name="Haridas S."/>
            <person name="Hughes K."/>
            <person name="Justo A."/>
            <person name="Karasinski D."/>
            <person name="Kautmanova I."/>
            <person name="Kiss B."/>
            <person name="Kocsube S."/>
            <person name="Kotiranta H."/>
            <person name="LaButti K.M."/>
            <person name="Lechner B.E."/>
            <person name="Liimatainen K."/>
            <person name="Lipzen A."/>
            <person name="Lukacs Z."/>
            <person name="Mihaltcheva S."/>
            <person name="Morgado L.N."/>
            <person name="Niskanen T."/>
            <person name="Noordeloos M.E."/>
            <person name="Ohm R.A."/>
            <person name="Ortiz-Santana B."/>
            <person name="Ovrebo C."/>
            <person name="Racz N."/>
            <person name="Riley R."/>
            <person name="Savchenko A."/>
            <person name="Shiryaev A."/>
            <person name="Soop K."/>
            <person name="Spirin V."/>
            <person name="Szebenyi C."/>
            <person name="Tomsovsky M."/>
            <person name="Tulloss R.E."/>
            <person name="Uehling J."/>
            <person name="Grigoriev I.V."/>
            <person name="Vagvolgyi C."/>
            <person name="Papp T."/>
            <person name="Martin F.M."/>
            <person name="Miettinen O."/>
            <person name="Hibbett D.S."/>
            <person name="Nagy L.G."/>
        </authorList>
    </citation>
    <scope>NUCLEOTIDE SEQUENCE [LARGE SCALE GENOMIC DNA]</scope>
    <source>
        <strain evidence="1 2">NL-1719</strain>
    </source>
</reference>
<dbReference type="Proteomes" id="UP000308600">
    <property type="component" value="Unassembled WGS sequence"/>
</dbReference>
<name>A0ACD3AZU2_9AGAR</name>
<sequence length="330" mass="36797">MGKPLSFAIAGLVSVWAETMLYGVYSTIFFESLYITHKRKRRSSSSVKVFTIATILMYIIATLHVSIGLYRLLKGFVWLEGENAAAIYFSTFKGIWEHTLYTVLNLLMIWMGECLLVYRCYIIWGCNIWVVLPSILLFLAGVAVNVPVLVYWTKHGAVLGNPLRPALSSIYPLAFVQNLLATGLIAYRLVVQHYFSQNSGIRPNGSRLGLMNVVRIILESAMLYCVEFFVLIILYILKHPAQYIILSMVTPTIGIVFNMILVRLQFAIDDSNPLPPTMLNTVWISPNPQTINSDPETGGVNSIGPSASEHSAEGGKLKLSPLDELLRTSS</sequence>
<keyword evidence="2" id="KW-1185">Reference proteome</keyword>
<organism evidence="1 2">
    <name type="scientific">Pluteus cervinus</name>
    <dbReference type="NCBI Taxonomy" id="181527"/>
    <lineage>
        <taxon>Eukaryota</taxon>
        <taxon>Fungi</taxon>
        <taxon>Dikarya</taxon>
        <taxon>Basidiomycota</taxon>
        <taxon>Agaricomycotina</taxon>
        <taxon>Agaricomycetes</taxon>
        <taxon>Agaricomycetidae</taxon>
        <taxon>Agaricales</taxon>
        <taxon>Pluteineae</taxon>
        <taxon>Pluteaceae</taxon>
        <taxon>Pluteus</taxon>
    </lineage>
</organism>
<accession>A0ACD3AZU2</accession>
<protein>
    <submittedName>
        <fullName evidence="1">Uncharacterized protein</fullName>
    </submittedName>
</protein>
<gene>
    <name evidence="1" type="ORF">BDN72DRAFT_817940</name>
</gene>
<dbReference type="EMBL" id="ML208302">
    <property type="protein sequence ID" value="TFK71147.1"/>
    <property type="molecule type" value="Genomic_DNA"/>
</dbReference>
<evidence type="ECO:0000313" key="2">
    <source>
        <dbReference type="Proteomes" id="UP000308600"/>
    </source>
</evidence>
<evidence type="ECO:0000313" key="1">
    <source>
        <dbReference type="EMBL" id="TFK71147.1"/>
    </source>
</evidence>
<proteinExistence type="predicted"/>